<dbReference type="GO" id="GO:0015990">
    <property type="term" value="P:electron transport coupled proton transport"/>
    <property type="evidence" value="ECO:0007669"/>
    <property type="project" value="InterPro"/>
</dbReference>
<evidence type="ECO:0000259" key="20">
    <source>
        <dbReference type="PROSITE" id="PS50253"/>
    </source>
</evidence>
<dbReference type="GO" id="GO:0006119">
    <property type="term" value="P:oxidative phosphorylation"/>
    <property type="evidence" value="ECO:0007669"/>
    <property type="project" value="UniProtKB-UniPathway"/>
</dbReference>
<evidence type="ECO:0000256" key="7">
    <source>
        <dbReference type="ARBA" id="ARBA00022617"/>
    </source>
</evidence>
<feature type="transmembrane region" description="Helical" evidence="19">
    <location>
        <begin position="248"/>
        <end position="273"/>
    </location>
</feature>
<dbReference type="GO" id="GO:0016491">
    <property type="term" value="F:oxidoreductase activity"/>
    <property type="evidence" value="ECO:0007669"/>
    <property type="project" value="UniProtKB-KW"/>
</dbReference>
<dbReference type="InterPro" id="IPR000298">
    <property type="entry name" value="Cyt_c_oxidase-like_su3"/>
</dbReference>
<feature type="transmembrane region" description="Helical" evidence="19">
    <location>
        <begin position="699"/>
        <end position="719"/>
    </location>
</feature>
<comment type="pathway">
    <text evidence="2">Energy metabolism; oxidative phosphorylation.</text>
</comment>
<keyword evidence="5 18" id="KW-0813">Transport</keyword>
<dbReference type="InterPro" id="IPR000883">
    <property type="entry name" value="Cyt_C_Oxase_1"/>
</dbReference>
<dbReference type="PATRIC" id="fig|631454.5.peg.3287"/>
<dbReference type="PROSITE" id="PS50855">
    <property type="entry name" value="COX1"/>
    <property type="match status" value="1"/>
</dbReference>
<accession>V4RCY4</accession>
<dbReference type="SUPFAM" id="SSF81442">
    <property type="entry name" value="Cytochrome c oxidase subunit I-like"/>
    <property type="match status" value="1"/>
</dbReference>
<dbReference type="UniPathway" id="UPA00705"/>
<feature type="transmembrane region" description="Helical" evidence="19">
    <location>
        <begin position="77"/>
        <end position="101"/>
    </location>
</feature>
<dbReference type="GO" id="GO:0022904">
    <property type="term" value="P:respiratory electron transport chain"/>
    <property type="evidence" value="ECO:0007669"/>
    <property type="project" value="InterPro"/>
</dbReference>
<evidence type="ECO:0000256" key="17">
    <source>
        <dbReference type="ARBA" id="ARBA00047816"/>
    </source>
</evidence>
<dbReference type="EMBL" id="AWXZ01000039">
    <property type="protein sequence ID" value="ESR23259.1"/>
    <property type="molecule type" value="Genomic_DNA"/>
</dbReference>
<evidence type="ECO:0000259" key="21">
    <source>
        <dbReference type="PROSITE" id="PS50855"/>
    </source>
</evidence>
<keyword evidence="22" id="KW-0560">Oxidoreductase</keyword>
<dbReference type="Pfam" id="PF00115">
    <property type="entry name" value="COX1"/>
    <property type="match status" value="1"/>
</dbReference>
<dbReference type="InterPro" id="IPR036927">
    <property type="entry name" value="Cyt_c_oxase-like_su1_sf"/>
</dbReference>
<dbReference type="PANTHER" id="PTHR10422:SF35">
    <property type="entry name" value="CYTOCHROME BO(3) UBIQUINOL OXIDASE SUBUNIT 1"/>
    <property type="match status" value="1"/>
</dbReference>
<comment type="caution">
    <text evidence="22">The sequence shown here is derived from an EMBL/GenBank/DDBJ whole genome shotgun (WGS) entry which is preliminary data.</text>
</comment>
<dbReference type="InterPro" id="IPR014241">
    <property type="entry name" value="Cyt_c_oxidase_su1_bac"/>
</dbReference>
<feature type="transmembrane region" description="Helical" evidence="19">
    <location>
        <begin position="202"/>
        <end position="228"/>
    </location>
</feature>
<gene>
    <name evidence="22" type="ORF">N177_3327</name>
</gene>
<evidence type="ECO:0000256" key="11">
    <source>
        <dbReference type="ARBA" id="ARBA00022967"/>
    </source>
</evidence>
<dbReference type="InterPro" id="IPR023616">
    <property type="entry name" value="Cyt_c_oxase-like_su1_dom"/>
</dbReference>
<evidence type="ECO:0000256" key="19">
    <source>
        <dbReference type="SAM" id="Phobius"/>
    </source>
</evidence>
<keyword evidence="13 19" id="KW-1133">Transmembrane helix</keyword>
<evidence type="ECO:0000256" key="6">
    <source>
        <dbReference type="ARBA" id="ARBA00022475"/>
    </source>
</evidence>
<evidence type="ECO:0000313" key="23">
    <source>
        <dbReference type="Proteomes" id="UP000017819"/>
    </source>
</evidence>
<keyword evidence="23" id="KW-1185">Reference proteome</keyword>
<dbReference type="GO" id="GO:0020037">
    <property type="term" value="F:heme binding"/>
    <property type="evidence" value="ECO:0007669"/>
    <property type="project" value="InterPro"/>
</dbReference>
<evidence type="ECO:0000256" key="5">
    <source>
        <dbReference type="ARBA" id="ARBA00022448"/>
    </source>
</evidence>
<keyword evidence="11" id="KW-1278">Translocase</keyword>
<feature type="transmembrane region" description="Helical" evidence="19">
    <location>
        <begin position="657"/>
        <end position="679"/>
    </location>
</feature>
<dbReference type="PRINTS" id="PR01165">
    <property type="entry name" value="CYCOXIDASEI"/>
</dbReference>
<evidence type="ECO:0000256" key="2">
    <source>
        <dbReference type="ARBA" id="ARBA00004673"/>
    </source>
</evidence>
<feature type="transmembrane region" description="Helical" evidence="19">
    <location>
        <begin position="763"/>
        <end position="790"/>
    </location>
</feature>
<keyword evidence="9 18" id="KW-0812">Transmembrane</keyword>
<feature type="transmembrane region" description="Helical" evidence="19">
    <location>
        <begin position="576"/>
        <end position="599"/>
    </location>
</feature>
<evidence type="ECO:0000256" key="15">
    <source>
        <dbReference type="ARBA" id="ARBA00023008"/>
    </source>
</evidence>
<protein>
    <recommendedName>
        <fullName evidence="4">cytochrome-c oxidase</fullName>
        <ecNumber evidence="4">7.1.1.9</ecNumber>
    </recommendedName>
</protein>
<comment type="subcellular location">
    <subcellularLocation>
        <location evidence="1">Cell membrane</location>
        <topology evidence="1">Multi-pass membrane protein</topology>
    </subcellularLocation>
</comment>
<dbReference type="Gene3D" id="1.20.120.80">
    <property type="entry name" value="Cytochrome c oxidase, subunit III, four-helix bundle"/>
    <property type="match status" value="1"/>
</dbReference>
<evidence type="ECO:0000256" key="18">
    <source>
        <dbReference type="RuleBase" id="RU000370"/>
    </source>
</evidence>
<evidence type="ECO:0000256" key="3">
    <source>
        <dbReference type="ARBA" id="ARBA00009578"/>
    </source>
</evidence>
<feature type="transmembrane region" description="Helical" evidence="19">
    <location>
        <begin position="469"/>
        <end position="496"/>
    </location>
</feature>
<evidence type="ECO:0000256" key="1">
    <source>
        <dbReference type="ARBA" id="ARBA00004651"/>
    </source>
</evidence>
<keyword evidence="10" id="KW-0479">Metal-binding</keyword>
<dbReference type="NCBIfam" id="TIGR02891">
    <property type="entry name" value="CtaD_CoxA"/>
    <property type="match status" value="1"/>
</dbReference>
<evidence type="ECO:0000256" key="8">
    <source>
        <dbReference type="ARBA" id="ARBA00022660"/>
    </source>
</evidence>
<name>V4RCY4_9HYPH</name>
<dbReference type="EC" id="7.1.1.9" evidence="4"/>
<dbReference type="AlphaFoldDB" id="V4RCY4"/>
<feature type="transmembrane region" description="Helical" evidence="19">
    <location>
        <begin position="320"/>
        <end position="345"/>
    </location>
</feature>
<sequence>MKSETEAVERHARLSKVFGTPPGLGQLSAVNHTTVGLRFIVASLFFFVVAGILSMLIRAQLATATNDFIGPDIYNQIFTAHGTLMMFLFAIPLIEGFTLYLLPKLLGSRDLAFPRLSAYGFWCYLFGGSIVLLAVLLGHGPDSGWFMYTPLSSEPYSPGIRSDIWLLGITFVEISAISIGVEIVVTILKVRTAGMKLIWMPLFGWYLLVTAFMIIAGFPPLILGSILLELERAFGLPFFDPARGGDSILWQHLFWLFGHPEVYIIFLPGAALISTMVPPLARHPIIGYTMIVAAIVATGVISFGLWVHHMYTVGIPHLGLAFFSAASMLVAVPTGVQFFAWIATLFAGRPAMKLPMLYLFGFLIVFVMGGLTGVMVALVPFDWQVHDTHFVVAHMHYVLVGGLVFPMLAAAYYWLPHVSGRAPSGKLGVYAFWFIFIGFNLTFFIMHLTGLRGMPRRVYTYEAGLGWDIPNLVSSVGGFILSIGFAMFLMDMLIYWRLGRLSPRNPWKADTLDWAMPIPSPTYNFGSQPEITGPNPLWNQPDLGREIAAGKHYLGEVRNGWRETLAVDVVSGRPHYIILLPGPTYLPLIAGLTTAIFFASFLLKVYWMAAVGAGLSLCVYLAWAWANGAKTDPVPVAASPKGDLLPTHTGLPQAPGWWGLVFTLVADAHLFASLIFGFIYLKTIAPNWPPPFVLEVSPLLPALAIGGCLVGYLGARAARLANEAGREGMRAIGLVVSYFGGFAAAAAFVAIPWVGLEDLTAHAYAAGIAALAGYGALHALVGGIISAFVATRCAWGYVSPVRSLETRIASLWWGYTAVAAVIIGIAMFIVPAVLPS</sequence>
<dbReference type="PANTHER" id="PTHR10422">
    <property type="entry name" value="CYTOCHROME C OXIDASE SUBUNIT 1"/>
    <property type="match status" value="1"/>
</dbReference>
<feature type="transmembrane region" description="Helical" evidence="19">
    <location>
        <begin position="811"/>
        <end position="834"/>
    </location>
</feature>
<feature type="domain" description="Heme-copper oxidase subunit III family profile" evidence="20">
    <location>
        <begin position="574"/>
        <end position="832"/>
    </location>
</feature>
<dbReference type="Gene3D" id="1.20.210.10">
    <property type="entry name" value="Cytochrome c oxidase-like, subunit I domain"/>
    <property type="match status" value="1"/>
</dbReference>
<keyword evidence="7 18" id="KW-0349">Heme</keyword>
<dbReference type="STRING" id="631454.N177_3327"/>
<dbReference type="InterPro" id="IPR035973">
    <property type="entry name" value="Cyt_c_oxidase_su3-like_sf"/>
</dbReference>
<dbReference type="PROSITE" id="PS00077">
    <property type="entry name" value="COX1_CUB"/>
    <property type="match status" value="1"/>
</dbReference>
<evidence type="ECO:0000256" key="14">
    <source>
        <dbReference type="ARBA" id="ARBA00023004"/>
    </source>
</evidence>
<dbReference type="SUPFAM" id="SSF81452">
    <property type="entry name" value="Cytochrome c oxidase subunit III-like"/>
    <property type="match status" value="1"/>
</dbReference>
<keyword evidence="16 19" id="KW-0472">Membrane</keyword>
<dbReference type="RefSeq" id="WP_023433445.1">
    <property type="nucleotide sequence ID" value="NZ_AWXZ01000039.1"/>
</dbReference>
<dbReference type="InterPro" id="IPR023615">
    <property type="entry name" value="Cyt_c_Oxase_su1_BS"/>
</dbReference>
<feature type="transmembrane region" description="Helical" evidence="19">
    <location>
        <begin position="357"/>
        <end position="381"/>
    </location>
</feature>
<evidence type="ECO:0000256" key="16">
    <source>
        <dbReference type="ARBA" id="ARBA00023136"/>
    </source>
</evidence>
<feature type="transmembrane region" description="Helical" evidence="19">
    <location>
        <begin position="731"/>
        <end position="751"/>
    </location>
</feature>
<evidence type="ECO:0000256" key="12">
    <source>
        <dbReference type="ARBA" id="ARBA00022982"/>
    </source>
</evidence>
<evidence type="ECO:0000256" key="4">
    <source>
        <dbReference type="ARBA" id="ARBA00012949"/>
    </source>
</evidence>
<keyword evidence="15" id="KW-0186">Copper</keyword>
<dbReference type="GO" id="GO:0046872">
    <property type="term" value="F:metal ion binding"/>
    <property type="evidence" value="ECO:0007669"/>
    <property type="project" value="UniProtKB-KW"/>
</dbReference>
<keyword evidence="14" id="KW-0408">Iron</keyword>
<feature type="transmembrane region" description="Helical" evidence="19">
    <location>
        <begin position="285"/>
        <end position="308"/>
    </location>
</feature>
<evidence type="ECO:0000256" key="13">
    <source>
        <dbReference type="ARBA" id="ARBA00022989"/>
    </source>
</evidence>
<dbReference type="PROSITE" id="PS50253">
    <property type="entry name" value="COX3"/>
    <property type="match status" value="1"/>
</dbReference>
<feature type="transmembrane region" description="Helical" evidence="19">
    <location>
        <begin position="164"/>
        <end position="190"/>
    </location>
</feature>
<dbReference type="GO" id="GO:0005886">
    <property type="term" value="C:plasma membrane"/>
    <property type="evidence" value="ECO:0007669"/>
    <property type="project" value="UniProtKB-SubCell"/>
</dbReference>
<comment type="similarity">
    <text evidence="3 18">Belongs to the heme-copper respiratory oxidase family.</text>
</comment>
<evidence type="ECO:0000256" key="9">
    <source>
        <dbReference type="ARBA" id="ARBA00022692"/>
    </source>
</evidence>
<reference evidence="22 23" key="1">
    <citation type="journal article" date="2014" name="Genome Announc.">
        <title>Draft Genome Sequence of Lutibaculum baratangense Strain AMV1T, Isolated from a Mud Volcano in Andamans, India.</title>
        <authorList>
            <person name="Singh A."/>
            <person name="Sreenivas A."/>
            <person name="Sathyanarayana Reddy G."/>
            <person name="Pinnaka A.K."/>
            <person name="Shivaji S."/>
        </authorList>
    </citation>
    <scope>NUCLEOTIDE SEQUENCE [LARGE SCALE GENOMIC DNA]</scope>
    <source>
        <strain evidence="22 23">AMV1</strain>
    </source>
</reference>
<feature type="domain" description="Cytochrome oxidase subunit I profile" evidence="21">
    <location>
        <begin position="13"/>
        <end position="532"/>
    </location>
</feature>
<keyword evidence="8 18" id="KW-0679">Respiratory chain</keyword>
<feature type="transmembrane region" description="Helical" evidence="19">
    <location>
        <begin position="393"/>
        <end position="415"/>
    </location>
</feature>
<keyword evidence="12 18" id="KW-0249">Electron transport</keyword>
<proteinExistence type="inferred from homology"/>
<evidence type="ECO:0000313" key="22">
    <source>
        <dbReference type="EMBL" id="ESR23259.1"/>
    </source>
</evidence>
<keyword evidence="6" id="KW-1003">Cell membrane</keyword>
<dbReference type="OrthoDB" id="9803294at2"/>
<dbReference type="InterPro" id="IPR013833">
    <property type="entry name" value="Cyt_c_oxidase_su3_a-hlx"/>
</dbReference>
<organism evidence="22 23">
    <name type="scientific">Lutibaculum baratangense AMV1</name>
    <dbReference type="NCBI Taxonomy" id="631454"/>
    <lineage>
        <taxon>Bacteria</taxon>
        <taxon>Pseudomonadati</taxon>
        <taxon>Pseudomonadota</taxon>
        <taxon>Alphaproteobacteria</taxon>
        <taxon>Hyphomicrobiales</taxon>
        <taxon>Tepidamorphaceae</taxon>
        <taxon>Lutibaculum</taxon>
    </lineage>
</organism>
<feature type="transmembrane region" description="Helical" evidence="19">
    <location>
        <begin position="35"/>
        <end position="57"/>
    </location>
</feature>
<dbReference type="eggNOG" id="COG0843">
    <property type="taxonomic scope" value="Bacteria"/>
</dbReference>
<feature type="transmembrane region" description="Helical" evidence="19">
    <location>
        <begin position="427"/>
        <end position="449"/>
    </location>
</feature>
<feature type="transmembrane region" description="Helical" evidence="19">
    <location>
        <begin position="121"/>
        <end position="140"/>
    </location>
</feature>
<evidence type="ECO:0000256" key="10">
    <source>
        <dbReference type="ARBA" id="ARBA00022723"/>
    </source>
</evidence>
<comment type="catalytic activity">
    <reaction evidence="17">
        <text>4 Fe(II)-[cytochrome c] + O2 + 8 H(+)(in) = 4 Fe(III)-[cytochrome c] + 2 H2O + 4 H(+)(out)</text>
        <dbReference type="Rhea" id="RHEA:11436"/>
        <dbReference type="Rhea" id="RHEA-COMP:10350"/>
        <dbReference type="Rhea" id="RHEA-COMP:14399"/>
        <dbReference type="ChEBI" id="CHEBI:15377"/>
        <dbReference type="ChEBI" id="CHEBI:15378"/>
        <dbReference type="ChEBI" id="CHEBI:15379"/>
        <dbReference type="ChEBI" id="CHEBI:29033"/>
        <dbReference type="ChEBI" id="CHEBI:29034"/>
        <dbReference type="EC" id="7.1.1.9"/>
    </reaction>
</comment>
<feature type="transmembrane region" description="Helical" evidence="19">
    <location>
        <begin position="605"/>
        <end position="626"/>
    </location>
</feature>
<dbReference type="GO" id="GO:0004129">
    <property type="term" value="F:cytochrome-c oxidase activity"/>
    <property type="evidence" value="ECO:0007669"/>
    <property type="project" value="UniProtKB-EC"/>
</dbReference>
<dbReference type="Proteomes" id="UP000017819">
    <property type="component" value="Unassembled WGS sequence"/>
</dbReference>